<dbReference type="Gene3D" id="3.40.630.30">
    <property type="match status" value="1"/>
</dbReference>
<keyword evidence="1" id="KW-0812">Transmembrane</keyword>
<dbReference type="InterPro" id="IPR052564">
    <property type="entry name" value="N-acetyltrans/Recomb-assoc"/>
</dbReference>
<dbReference type="Proteomes" id="UP000249467">
    <property type="component" value="Unassembled WGS sequence"/>
</dbReference>
<evidence type="ECO:0000313" key="3">
    <source>
        <dbReference type="EMBL" id="PZO44982.1"/>
    </source>
</evidence>
<dbReference type="PROSITE" id="PS51186">
    <property type="entry name" value="GNAT"/>
    <property type="match status" value="1"/>
</dbReference>
<evidence type="ECO:0000256" key="1">
    <source>
        <dbReference type="SAM" id="Phobius"/>
    </source>
</evidence>
<comment type="caution">
    <text evidence="3">The sequence shown here is derived from an EMBL/GenBank/DDBJ whole genome shotgun (WGS) entry which is preliminary data.</text>
</comment>
<dbReference type="InterPro" id="IPR000182">
    <property type="entry name" value="GNAT_dom"/>
</dbReference>
<sequence>MEVSIRLAKPEEIETIIELQTLSLLSNDFNNRKYNEKQIGSLITSQAEARKTMFPRFESILVAEQSNKIVGFITFANNSKLTRIYGIYVHQDYRYKGIGGKLIKEAEIAYIAQRKRILFVLSSLESIDFYKNKGFTIVRDAGFYSYGNIWIPCKLLKKELIPLTSTERLLRQFIFVFIFVVSAIILLTLIFK</sequence>
<reference evidence="3 4" key="2">
    <citation type="submission" date="2018-06" db="EMBL/GenBank/DDBJ databases">
        <title>Metagenomic assembly of (sub)arctic Cyanobacteria and their associated microbiome from non-axenic cultures.</title>
        <authorList>
            <person name="Baurain D."/>
        </authorList>
    </citation>
    <scope>NUCLEOTIDE SEQUENCE [LARGE SCALE GENOMIC DNA]</scope>
    <source>
        <strain evidence="3">ULC066bin1</strain>
    </source>
</reference>
<reference evidence="3 4" key="1">
    <citation type="submission" date="2018-04" db="EMBL/GenBank/DDBJ databases">
        <authorList>
            <person name="Go L.Y."/>
            <person name="Mitchell J.A."/>
        </authorList>
    </citation>
    <scope>NUCLEOTIDE SEQUENCE [LARGE SCALE GENOMIC DNA]</scope>
    <source>
        <strain evidence="3">ULC066bin1</strain>
    </source>
</reference>
<keyword evidence="1" id="KW-1133">Transmembrane helix</keyword>
<dbReference type="SUPFAM" id="SSF55729">
    <property type="entry name" value="Acyl-CoA N-acyltransferases (Nat)"/>
    <property type="match status" value="1"/>
</dbReference>
<protein>
    <recommendedName>
        <fullName evidence="2">N-acetyltransferase domain-containing protein</fullName>
    </recommendedName>
</protein>
<dbReference type="CDD" id="cd04301">
    <property type="entry name" value="NAT_SF"/>
    <property type="match status" value="1"/>
</dbReference>
<feature type="domain" description="N-acetyltransferase" evidence="2">
    <location>
        <begin position="3"/>
        <end position="156"/>
    </location>
</feature>
<proteinExistence type="predicted"/>
<feature type="transmembrane region" description="Helical" evidence="1">
    <location>
        <begin position="173"/>
        <end position="191"/>
    </location>
</feature>
<keyword evidence="1" id="KW-0472">Membrane</keyword>
<dbReference type="EMBL" id="QBML01000001">
    <property type="protein sequence ID" value="PZO44982.1"/>
    <property type="molecule type" value="Genomic_DNA"/>
</dbReference>
<organism evidence="3 4">
    <name type="scientific">Pseudanabaena frigida</name>
    <dbReference type="NCBI Taxonomy" id="945775"/>
    <lineage>
        <taxon>Bacteria</taxon>
        <taxon>Bacillati</taxon>
        <taxon>Cyanobacteriota</taxon>
        <taxon>Cyanophyceae</taxon>
        <taxon>Pseudanabaenales</taxon>
        <taxon>Pseudanabaenaceae</taxon>
        <taxon>Pseudanabaena</taxon>
    </lineage>
</organism>
<evidence type="ECO:0000313" key="4">
    <source>
        <dbReference type="Proteomes" id="UP000249467"/>
    </source>
</evidence>
<gene>
    <name evidence="3" type="ORF">DCF19_00330</name>
</gene>
<dbReference type="AlphaFoldDB" id="A0A2W4WKJ6"/>
<dbReference type="GO" id="GO:0016747">
    <property type="term" value="F:acyltransferase activity, transferring groups other than amino-acyl groups"/>
    <property type="evidence" value="ECO:0007669"/>
    <property type="project" value="InterPro"/>
</dbReference>
<name>A0A2W4WKJ6_9CYAN</name>
<dbReference type="Pfam" id="PF13673">
    <property type="entry name" value="Acetyltransf_10"/>
    <property type="match status" value="1"/>
</dbReference>
<dbReference type="PANTHER" id="PTHR43451">
    <property type="entry name" value="ACETYLTRANSFERASE (GNAT) FAMILY PROTEIN"/>
    <property type="match status" value="1"/>
</dbReference>
<evidence type="ECO:0000259" key="2">
    <source>
        <dbReference type="PROSITE" id="PS51186"/>
    </source>
</evidence>
<dbReference type="InterPro" id="IPR016181">
    <property type="entry name" value="Acyl_CoA_acyltransferase"/>
</dbReference>
<dbReference type="PANTHER" id="PTHR43451:SF1">
    <property type="entry name" value="ACETYLTRANSFERASE"/>
    <property type="match status" value="1"/>
</dbReference>
<accession>A0A2W4WKJ6</accession>